<evidence type="ECO:0000256" key="8">
    <source>
        <dbReference type="ARBA" id="ARBA00023053"/>
    </source>
</evidence>
<proteinExistence type="inferred from homology"/>
<gene>
    <name evidence="15" type="ORF">C7373_1246</name>
</gene>
<dbReference type="Gene3D" id="1.20.1730.10">
    <property type="entry name" value="Sodium/glucose cotransporter"/>
    <property type="match status" value="1"/>
</dbReference>
<evidence type="ECO:0000256" key="6">
    <source>
        <dbReference type="ARBA" id="ARBA00022847"/>
    </source>
</evidence>
<evidence type="ECO:0000256" key="1">
    <source>
        <dbReference type="ARBA" id="ARBA00004651"/>
    </source>
</evidence>
<accession>A0A2U1BAM7</accession>
<evidence type="ECO:0000313" key="16">
    <source>
        <dbReference type="Proteomes" id="UP000245778"/>
    </source>
</evidence>
<evidence type="ECO:0000256" key="13">
    <source>
        <dbReference type="RuleBase" id="RU362091"/>
    </source>
</evidence>
<reference evidence="15 16" key="1">
    <citation type="submission" date="2018-04" db="EMBL/GenBank/DDBJ databases">
        <title>Genomic Encyclopedia of Type Strains, Phase IV (KMG-IV): sequencing the most valuable type-strain genomes for metagenomic binning, comparative biology and taxonomic classification.</title>
        <authorList>
            <person name="Goeker M."/>
        </authorList>
    </citation>
    <scope>NUCLEOTIDE SEQUENCE [LARGE SCALE GENOMIC DNA]</scope>
    <source>
        <strain evidence="15 16">DSM 26588</strain>
    </source>
</reference>
<dbReference type="RefSeq" id="WP_116722649.1">
    <property type="nucleotide sequence ID" value="NZ_CAMREZ010000025.1"/>
</dbReference>
<feature type="transmembrane region" description="Helical" evidence="14">
    <location>
        <begin position="414"/>
        <end position="433"/>
    </location>
</feature>
<dbReference type="Pfam" id="PF00474">
    <property type="entry name" value="SSF"/>
    <property type="match status" value="1"/>
</dbReference>
<feature type="transmembrane region" description="Helical" evidence="14">
    <location>
        <begin position="300"/>
        <end position="326"/>
    </location>
</feature>
<dbReference type="Proteomes" id="UP000245778">
    <property type="component" value="Unassembled WGS sequence"/>
</dbReference>
<dbReference type="GO" id="GO:0006814">
    <property type="term" value="P:sodium ion transport"/>
    <property type="evidence" value="ECO:0007669"/>
    <property type="project" value="UniProtKB-KW"/>
</dbReference>
<dbReference type="GO" id="GO:0015293">
    <property type="term" value="F:symporter activity"/>
    <property type="evidence" value="ECO:0007669"/>
    <property type="project" value="UniProtKB-KW"/>
</dbReference>
<dbReference type="AlphaFoldDB" id="A0A2U1BAM7"/>
<evidence type="ECO:0000256" key="10">
    <source>
        <dbReference type="ARBA" id="ARBA00023136"/>
    </source>
</evidence>
<protein>
    <submittedName>
        <fullName evidence="15">Na+/proline symporter</fullName>
    </submittedName>
</protein>
<evidence type="ECO:0000256" key="4">
    <source>
        <dbReference type="ARBA" id="ARBA00022475"/>
    </source>
</evidence>
<evidence type="ECO:0000256" key="5">
    <source>
        <dbReference type="ARBA" id="ARBA00022692"/>
    </source>
</evidence>
<evidence type="ECO:0000256" key="9">
    <source>
        <dbReference type="ARBA" id="ARBA00023065"/>
    </source>
</evidence>
<feature type="transmembrane region" description="Helical" evidence="14">
    <location>
        <begin position="43"/>
        <end position="65"/>
    </location>
</feature>
<keyword evidence="6" id="KW-0769">Symport</keyword>
<dbReference type="GO" id="GO:0005886">
    <property type="term" value="C:plasma membrane"/>
    <property type="evidence" value="ECO:0007669"/>
    <property type="project" value="UniProtKB-SubCell"/>
</dbReference>
<feature type="transmembrane region" description="Helical" evidence="14">
    <location>
        <begin position="389"/>
        <end position="407"/>
    </location>
</feature>
<evidence type="ECO:0000256" key="11">
    <source>
        <dbReference type="ARBA" id="ARBA00023201"/>
    </source>
</evidence>
<evidence type="ECO:0000256" key="14">
    <source>
        <dbReference type="SAM" id="Phobius"/>
    </source>
</evidence>
<feature type="transmembrane region" description="Helical" evidence="14">
    <location>
        <begin position="6"/>
        <end position="23"/>
    </location>
</feature>
<dbReference type="OrthoDB" id="9766407at2"/>
<feature type="transmembrane region" description="Helical" evidence="14">
    <location>
        <begin position="71"/>
        <end position="92"/>
    </location>
</feature>
<feature type="transmembrane region" description="Helical" evidence="14">
    <location>
        <begin position="453"/>
        <end position="472"/>
    </location>
</feature>
<feature type="transmembrane region" description="Helical" evidence="14">
    <location>
        <begin position="227"/>
        <end position="250"/>
    </location>
</feature>
<feature type="transmembrane region" description="Helical" evidence="14">
    <location>
        <begin position="262"/>
        <end position="280"/>
    </location>
</feature>
<dbReference type="InterPro" id="IPR001734">
    <property type="entry name" value="Na/solute_symporter"/>
</dbReference>
<dbReference type="EMBL" id="QEKK01000024">
    <property type="protein sequence ID" value="PVY45713.1"/>
    <property type="molecule type" value="Genomic_DNA"/>
</dbReference>
<evidence type="ECO:0000256" key="2">
    <source>
        <dbReference type="ARBA" id="ARBA00006434"/>
    </source>
</evidence>
<feature type="transmembrane region" description="Helical" evidence="14">
    <location>
        <begin position="504"/>
        <end position="523"/>
    </location>
</feature>
<feature type="transmembrane region" description="Helical" evidence="14">
    <location>
        <begin position="119"/>
        <end position="144"/>
    </location>
</feature>
<dbReference type="InterPro" id="IPR050277">
    <property type="entry name" value="Sodium:Solute_Symporter"/>
</dbReference>
<sequence>MTFSIIPVFTIVLLVGLCVYTWITRDKDDNAGDYNNMDRSATWLYLAGTYTATLVSAVGMVGLPGQSYTTGYMYGLANWGSTIGLMLSALFFGPQIRKFGKTTVAEFFQFRFDSKAFRLIVAIITVLGTGAYFVSQTIGAAVILETIVGIPFNTTVIIVVVIVAYLALVGGAKTVTVTDTILFCVIAVALGVVFAPTVIGVAGGLPAMKILAGTTPEFLKLGGLANAPFGTMVGFIMLWALGIGAAPVNLSRAFLAKSNREWLKGMMVAFCVTVFMIWSVHSAAAYGRLINPDLTSGSQVMPWLALNAVPKAIGLAGVLGLVAACVSTADTQLLVIAQSSALDIWGHIKPDLDAKVAQKRTRIMVAIFAVAGAILSLGNSTFVVAFGNFGSSVFAAAFFPILTTALFNKRVTKAAAMVSMIVGIACDFVLHVIPMTMGMAWGTVSYLPYGIHPVIWSTAAAYIALFVVTALTKPTKQEIAAFDHAMAVQEPIDPNLSDSHMIKIAVGLLVFGAIFFAFVLYLSTCCVA</sequence>
<keyword evidence="7 14" id="KW-1133">Transmembrane helix</keyword>
<comment type="catalytic activity">
    <reaction evidence="12">
        <text>L-proline(in) + Na(+)(in) = L-proline(out) + Na(+)(out)</text>
        <dbReference type="Rhea" id="RHEA:28967"/>
        <dbReference type="ChEBI" id="CHEBI:29101"/>
        <dbReference type="ChEBI" id="CHEBI:60039"/>
    </reaction>
</comment>
<feature type="transmembrane region" description="Helical" evidence="14">
    <location>
        <begin position="363"/>
        <end position="383"/>
    </location>
</feature>
<dbReference type="PANTHER" id="PTHR48086">
    <property type="entry name" value="SODIUM/PROLINE SYMPORTER-RELATED"/>
    <property type="match status" value="1"/>
</dbReference>
<comment type="subcellular location">
    <subcellularLocation>
        <location evidence="1">Cell membrane</location>
        <topology evidence="1">Multi-pass membrane protein</topology>
    </subcellularLocation>
</comment>
<dbReference type="InterPro" id="IPR038377">
    <property type="entry name" value="Na/Glc_symporter_sf"/>
</dbReference>
<dbReference type="CDD" id="cd10322">
    <property type="entry name" value="SLC5sbd"/>
    <property type="match status" value="1"/>
</dbReference>
<feature type="transmembrane region" description="Helical" evidence="14">
    <location>
        <begin position="181"/>
        <end position="207"/>
    </location>
</feature>
<comment type="caution">
    <text evidence="15">The sequence shown here is derived from an EMBL/GenBank/DDBJ whole genome shotgun (WGS) entry which is preliminary data.</text>
</comment>
<keyword evidence="9" id="KW-0406">Ion transport</keyword>
<name>A0A2U1BAM7_9FIRM</name>
<keyword evidence="3" id="KW-0813">Transport</keyword>
<organism evidence="15 16">
    <name type="scientific">Intestinimonas butyriciproducens</name>
    <dbReference type="NCBI Taxonomy" id="1297617"/>
    <lineage>
        <taxon>Bacteria</taxon>
        <taxon>Bacillati</taxon>
        <taxon>Bacillota</taxon>
        <taxon>Clostridia</taxon>
        <taxon>Eubacteriales</taxon>
        <taxon>Intestinimonas</taxon>
    </lineage>
</organism>
<feature type="transmembrane region" description="Helical" evidence="14">
    <location>
        <begin position="150"/>
        <end position="169"/>
    </location>
</feature>
<keyword evidence="8" id="KW-0915">Sodium</keyword>
<comment type="similarity">
    <text evidence="2 13">Belongs to the sodium:solute symporter (SSF) (TC 2.A.21) family.</text>
</comment>
<evidence type="ECO:0000313" key="15">
    <source>
        <dbReference type="EMBL" id="PVY45713.1"/>
    </source>
</evidence>
<dbReference type="PROSITE" id="PS50283">
    <property type="entry name" value="NA_SOLUT_SYMP_3"/>
    <property type="match status" value="1"/>
</dbReference>
<dbReference type="PANTHER" id="PTHR48086:SF3">
    <property type="entry name" value="SODIUM_PROLINE SYMPORTER"/>
    <property type="match status" value="1"/>
</dbReference>
<keyword evidence="10 14" id="KW-0472">Membrane</keyword>
<keyword evidence="4" id="KW-1003">Cell membrane</keyword>
<keyword evidence="11" id="KW-0739">Sodium transport</keyword>
<keyword evidence="5 14" id="KW-0812">Transmembrane</keyword>
<evidence type="ECO:0000256" key="12">
    <source>
        <dbReference type="ARBA" id="ARBA00033708"/>
    </source>
</evidence>
<evidence type="ECO:0000256" key="3">
    <source>
        <dbReference type="ARBA" id="ARBA00022448"/>
    </source>
</evidence>
<evidence type="ECO:0000256" key="7">
    <source>
        <dbReference type="ARBA" id="ARBA00022989"/>
    </source>
</evidence>
<dbReference type="GeneID" id="93228277"/>